<gene>
    <name evidence="1" type="ORF">JCM19300_403</name>
</gene>
<protein>
    <submittedName>
        <fullName evidence="1">Uncharacterized protein</fullName>
    </submittedName>
</protein>
<accession>A0A090VK45</accession>
<dbReference type="AlphaFoldDB" id="A0A090VK45"/>
<name>A0A090VK45_9FLAO</name>
<evidence type="ECO:0000313" key="1">
    <source>
        <dbReference type="EMBL" id="GAL65120.1"/>
    </source>
</evidence>
<evidence type="ECO:0000313" key="2">
    <source>
        <dbReference type="Proteomes" id="UP000029644"/>
    </source>
</evidence>
<reference evidence="1 2" key="1">
    <citation type="journal article" date="2014" name="Genome Announc.">
        <title>Draft Genome Sequences of Marine Flavobacterium Algibacter lectus Strains SS8 and NR4.</title>
        <authorList>
            <person name="Takatani N."/>
            <person name="Nakanishi M."/>
            <person name="Meirelles P."/>
            <person name="Mino S."/>
            <person name="Suda W."/>
            <person name="Oshima K."/>
            <person name="Hattori M."/>
            <person name="Ohkuma M."/>
            <person name="Hosokawa M."/>
            <person name="Miyashita K."/>
            <person name="Thompson F.L."/>
            <person name="Niwa A."/>
            <person name="Sawabe T."/>
            <person name="Sawabe T."/>
        </authorList>
    </citation>
    <scope>NUCLEOTIDE SEQUENCE [LARGE SCALE GENOMIC DNA]</scope>
    <source>
        <strain evidence="1 2">JCM 19300</strain>
    </source>
</reference>
<dbReference type="EMBL" id="BBNQ01000038">
    <property type="protein sequence ID" value="GAL65120.1"/>
    <property type="molecule type" value="Genomic_DNA"/>
</dbReference>
<organism evidence="1 2">
    <name type="scientific">Algibacter lectus</name>
    <dbReference type="NCBI Taxonomy" id="221126"/>
    <lineage>
        <taxon>Bacteria</taxon>
        <taxon>Pseudomonadati</taxon>
        <taxon>Bacteroidota</taxon>
        <taxon>Flavobacteriia</taxon>
        <taxon>Flavobacteriales</taxon>
        <taxon>Flavobacteriaceae</taxon>
        <taxon>Algibacter</taxon>
    </lineage>
</organism>
<comment type="caution">
    <text evidence="1">The sequence shown here is derived from an EMBL/GenBank/DDBJ whole genome shotgun (WGS) entry which is preliminary data.</text>
</comment>
<dbReference type="Proteomes" id="UP000029644">
    <property type="component" value="Unassembled WGS sequence"/>
</dbReference>
<proteinExistence type="predicted"/>
<sequence length="37" mass="4306">MFLYGVVRSFFIQFLSVPHNIFHIPHKLFSISVSSIP</sequence>